<comment type="subunit">
    <text evidence="2 10">Homodimer.</text>
</comment>
<feature type="binding site" evidence="10">
    <location>
        <position position="80"/>
    </location>
    <ligand>
        <name>Mg(2+)</name>
        <dbReference type="ChEBI" id="CHEBI:18420"/>
    </ligand>
</feature>
<evidence type="ECO:0000313" key="12">
    <source>
        <dbReference type="EMBL" id="AWI33486.1"/>
    </source>
</evidence>
<evidence type="ECO:0000256" key="6">
    <source>
        <dbReference type="ARBA" id="ARBA00022842"/>
    </source>
</evidence>
<evidence type="ECO:0000256" key="8">
    <source>
        <dbReference type="ARBA" id="ARBA00051875"/>
    </source>
</evidence>
<dbReference type="GO" id="GO:0000166">
    <property type="term" value="F:nucleotide binding"/>
    <property type="evidence" value="ECO:0007669"/>
    <property type="project" value="UniProtKB-KW"/>
</dbReference>
<dbReference type="GO" id="GO:0046872">
    <property type="term" value="F:metal ion binding"/>
    <property type="evidence" value="ECO:0007669"/>
    <property type="project" value="UniProtKB-KW"/>
</dbReference>
<dbReference type="EMBL" id="CP021886">
    <property type="protein sequence ID" value="AWI33486.1"/>
    <property type="molecule type" value="Genomic_DNA"/>
</dbReference>
<dbReference type="HAMAP" id="MF_01405">
    <property type="entry name" value="Non_canon_purine_NTPase"/>
    <property type="match status" value="1"/>
</dbReference>
<evidence type="ECO:0000256" key="9">
    <source>
        <dbReference type="ARBA" id="ARBA00052017"/>
    </source>
</evidence>
<dbReference type="PANTHER" id="PTHR11067">
    <property type="entry name" value="INOSINE TRIPHOSPHATE PYROPHOSPHATASE/HAM1 PROTEIN"/>
    <property type="match status" value="1"/>
</dbReference>
<evidence type="ECO:0000256" key="7">
    <source>
        <dbReference type="ARBA" id="ARBA00023080"/>
    </source>
</evidence>
<evidence type="ECO:0000256" key="11">
    <source>
        <dbReference type="RuleBase" id="RU003781"/>
    </source>
</evidence>
<evidence type="ECO:0000256" key="1">
    <source>
        <dbReference type="ARBA" id="ARBA00008023"/>
    </source>
</evidence>
<dbReference type="InterPro" id="IPR002637">
    <property type="entry name" value="RdgB/HAM1"/>
</dbReference>
<comment type="catalytic activity">
    <reaction evidence="9 10">
        <text>XTP + H2O = XMP + diphosphate + H(+)</text>
        <dbReference type="Rhea" id="RHEA:28610"/>
        <dbReference type="ChEBI" id="CHEBI:15377"/>
        <dbReference type="ChEBI" id="CHEBI:15378"/>
        <dbReference type="ChEBI" id="CHEBI:33019"/>
        <dbReference type="ChEBI" id="CHEBI:57464"/>
        <dbReference type="ChEBI" id="CHEBI:61314"/>
        <dbReference type="EC" id="3.6.1.66"/>
    </reaction>
</comment>
<dbReference type="EC" id="3.6.1.66" evidence="10"/>
<proteinExistence type="inferred from homology"/>
<dbReference type="AlphaFoldDB" id="A0A2U8FBH1"/>
<comment type="catalytic activity">
    <reaction evidence="10">
        <text>ITP + H2O = IMP + diphosphate + H(+)</text>
        <dbReference type="Rhea" id="RHEA:29399"/>
        <dbReference type="ChEBI" id="CHEBI:15377"/>
        <dbReference type="ChEBI" id="CHEBI:15378"/>
        <dbReference type="ChEBI" id="CHEBI:33019"/>
        <dbReference type="ChEBI" id="CHEBI:58053"/>
        <dbReference type="ChEBI" id="CHEBI:61402"/>
        <dbReference type="EC" id="3.6.1.66"/>
    </reaction>
</comment>
<dbReference type="Gene3D" id="3.90.950.10">
    <property type="match status" value="1"/>
</dbReference>
<comment type="caution">
    <text evidence="10">Lacks conserved residue(s) required for the propagation of feature annotation.</text>
</comment>
<organism evidence="12 13">
    <name type="scientific">Helicobacter apodemus</name>
    <dbReference type="NCBI Taxonomy" id="135569"/>
    <lineage>
        <taxon>Bacteria</taxon>
        <taxon>Pseudomonadati</taxon>
        <taxon>Campylobacterota</taxon>
        <taxon>Epsilonproteobacteria</taxon>
        <taxon>Campylobacterales</taxon>
        <taxon>Helicobacteraceae</taxon>
        <taxon>Helicobacter</taxon>
    </lineage>
</organism>
<dbReference type="SUPFAM" id="SSF52972">
    <property type="entry name" value="ITPase-like"/>
    <property type="match status" value="1"/>
</dbReference>
<dbReference type="RefSeq" id="WP_108910383.1">
    <property type="nucleotide sequence ID" value="NZ_CP021886.1"/>
</dbReference>
<dbReference type="Pfam" id="PF01725">
    <property type="entry name" value="Ham1p_like"/>
    <property type="match status" value="1"/>
</dbReference>
<feature type="binding site" evidence="10">
    <location>
        <position position="183"/>
    </location>
    <ligand>
        <name>substrate</name>
    </ligand>
</feature>
<dbReference type="GO" id="GO:0036220">
    <property type="term" value="F:ITP diphosphatase activity"/>
    <property type="evidence" value="ECO:0007669"/>
    <property type="project" value="UniProtKB-UniRule"/>
</dbReference>
<reference evidence="12 13" key="1">
    <citation type="submission" date="2017-06" db="EMBL/GenBank/DDBJ databases">
        <title>Complete genome of Helicobacter apodemus.</title>
        <authorList>
            <person name="Cho S."/>
        </authorList>
    </citation>
    <scope>NUCLEOTIDE SEQUENCE [LARGE SCALE GENOMIC DNA]</scope>
    <source>
        <strain evidence="13">SNUVETPUB-15-01</strain>
    </source>
</reference>
<evidence type="ECO:0000256" key="4">
    <source>
        <dbReference type="ARBA" id="ARBA00022741"/>
    </source>
</evidence>
<gene>
    <name evidence="12" type="primary">rdgB</name>
    <name evidence="12" type="ORF">CDV25_00980</name>
</gene>
<dbReference type="GO" id="GO:0009146">
    <property type="term" value="P:purine nucleoside triphosphate catabolic process"/>
    <property type="evidence" value="ECO:0007669"/>
    <property type="project" value="UniProtKB-UniRule"/>
</dbReference>
<keyword evidence="4 10" id="KW-0547">Nucleotide-binding</keyword>
<dbReference type="GO" id="GO:0017111">
    <property type="term" value="F:ribonucleoside triphosphate phosphatase activity"/>
    <property type="evidence" value="ECO:0007669"/>
    <property type="project" value="InterPro"/>
</dbReference>
<evidence type="ECO:0000256" key="3">
    <source>
        <dbReference type="ARBA" id="ARBA00022723"/>
    </source>
</evidence>
<feature type="binding site" evidence="10">
    <location>
        <begin position="188"/>
        <end position="189"/>
    </location>
    <ligand>
        <name>substrate</name>
    </ligand>
</feature>
<feature type="binding site" evidence="10">
    <location>
        <begin position="160"/>
        <end position="163"/>
    </location>
    <ligand>
        <name>substrate</name>
    </ligand>
</feature>
<comment type="function">
    <text evidence="10">Pyrophosphatase that catalyzes the hydrolysis of nucleoside triphosphates to their monophosphate derivatives, with a high preference for the non-canonical purine nucleotides XTP (xanthosine triphosphate), dITP (deoxyinosine triphosphate) and ITP. Seems to function as a house-cleaning enzyme that removes non-canonical purine nucleotides from the nucleotide pool, thus preventing their incorporation into DNA/RNA and avoiding chromosomal lesions.</text>
</comment>
<dbReference type="GO" id="GO:0035870">
    <property type="term" value="F:dITP diphosphatase activity"/>
    <property type="evidence" value="ECO:0007669"/>
    <property type="project" value="UniProtKB-UniRule"/>
</dbReference>
<evidence type="ECO:0000256" key="5">
    <source>
        <dbReference type="ARBA" id="ARBA00022801"/>
    </source>
</evidence>
<keyword evidence="3 10" id="KW-0479">Metal-binding</keyword>
<dbReference type="CDD" id="cd00515">
    <property type="entry name" value="HAM1"/>
    <property type="match status" value="1"/>
</dbReference>
<protein>
    <recommendedName>
        <fullName evidence="10">dITP/XTP pyrophosphatase</fullName>
        <ecNumber evidence="10">3.6.1.66</ecNumber>
    </recommendedName>
    <alternativeName>
        <fullName evidence="10">Non-canonical purine NTP pyrophosphatase</fullName>
    </alternativeName>
    <alternativeName>
        <fullName evidence="10">Non-standard purine NTP pyrophosphatase</fullName>
    </alternativeName>
    <alternativeName>
        <fullName evidence="10">Nucleoside-triphosphate diphosphatase</fullName>
    </alternativeName>
    <alternativeName>
        <fullName evidence="10">Nucleoside-triphosphate pyrophosphatase</fullName>
        <shortName evidence="10">NTPase</shortName>
    </alternativeName>
</protein>
<dbReference type="OrthoDB" id="9807456at2"/>
<keyword evidence="7 10" id="KW-0546">Nucleotide metabolism</keyword>
<evidence type="ECO:0000313" key="13">
    <source>
        <dbReference type="Proteomes" id="UP000244890"/>
    </source>
</evidence>
<dbReference type="GO" id="GO:0009117">
    <property type="term" value="P:nucleotide metabolic process"/>
    <property type="evidence" value="ECO:0007669"/>
    <property type="project" value="UniProtKB-KW"/>
</dbReference>
<comment type="similarity">
    <text evidence="1 10 11">Belongs to the HAM1 NTPase family.</text>
</comment>
<comment type="cofactor">
    <cofactor evidence="10">
        <name>Mg(2+)</name>
        <dbReference type="ChEBI" id="CHEBI:18420"/>
    </cofactor>
    <text evidence="10">Binds 1 Mg(2+) ion per subunit.</text>
</comment>
<sequence>MRLIIATSNPNKLQEIQEIYTPLYKDSLQIMAFSSLVKPFEIQENGTTFQENALLKSKAIFQTLKTKNLLSQKDIILSDDSGICVEALQGTPGIYSARYSGGDDKANLKKLLLEVANLPTKTSQAYYCAAIGISSFYGDFSVHGFMYGKVIATPKGSNGFGYDPMFIPQGFEKTLGELSNQQKNTISHRYIALMRANYILRALLFC</sequence>
<dbReference type="KEGG" id="had:CDV25_00980"/>
<accession>A0A2U8FBH1</accession>
<dbReference type="InterPro" id="IPR020922">
    <property type="entry name" value="dITP/XTP_pyrophosphatase"/>
</dbReference>
<feature type="active site" description="Proton acceptor" evidence="10">
    <location>
        <position position="80"/>
    </location>
</feature>
<comment type="catalytic activity">
    <reaction evidence="8 10">
        <text>dITP + H2O = dIMP + diphosphate + H(+)</text>
        <dbReference type="Rhea" id="RHEA:28342"/>
        <dbReference type="ChEBI" id="CHEBI:15377"/>
        <dbReference type="ChEBI" id="CHEBI:15378"/>
        <dbReference type="ChEBI" id="CHEBI:33019"/>
        <dbReference type="ChEBI" id="CHEBI:61194"/>
        <dbReference type="ChEBI" id="CHEBI:61382"/>
        <dbReference type="EC" id="3.6.1.66"/>
    </reaction>
</comment>
<dbReference type="Proteomes" id="UP000244890">
    <property type="component" value="Chromosome"/>
</dbReference>
<keyword evidence="5 10" id="KW-0378">Hydrolase</keyword>
<dbReference type="InterPro" id="IPR029001">
    <property type="entry name" value="ITPase-like_fam"/>
</dbReference>
<keyword evidence="6 10" id="KW-0460">Magnesium</keyword>
<dbReference type="FunFam" id="3.90.950.10:FF:000001">
    <property type="entry name" value="dITP/XTP pyrophosphatase"/>
    <property type="match status" value="1"/>
</dbReference>
<dbReference type="NCBIfam" id="TIGR00042">
    <property type="entry name" value="RdgB/HAM1 family non-canonical purine NTP pyrophosphatase"/>
    <property type="match status" value="1"/>
</dbReference>
<evidence type="ECO:0000256" key="2">
    <source>
        <dbReference type="ARBA" id="ARBA00011738"/>
    </source>
</evidence>
<dbReference type="GO" id="GO:0036222">
    <property type="term" value="F:XTP diphosphatase activity"/>
    <property type="evidence" value="ECO:0007669"/>
    <property type="project" value="UniProtKB-UniRule"/>
</dbReference>
<dbReference type="GO" id="GO:0005829">
    <property type="term" value="C:cytosol"/>
    <property type="evidence" value="ECO:0007669"/>
    <property type="project" value="TreeGrafter"/>
</dbReference>
<feature type="binding site" evidence="10">
    <location>
        <position position="81"/>
    </location>
    <ligand>
        <name>substrate</name>
    </ligand>
</feature>
<feature type="binding site" evidence="10">
    <location>
        <begin position="7"/>
        <end position="12"/>
    </location>
    <ligand>
        <name>substrate</name>
    </ligand>
</feature>
<evidence type="ECO:0000256" key="10">
    <source>
        <dbReference type="HAMAP-Rule" id="MF_01405"/>
    </source>
</evidence>
<dbReference type="PANTHER" id="PTHR11067:SF9">
    <property type="entry name" value="INOSINE TRIPHOSPHATE PYROPHOSPHATASE"/>
    <property type="match status" value="1"/>
</dbReference>
<name>A0A2U8FBH1_9HELI</name>